<dbReference type="Gene3D" id="1.20.58.340">
    <property type="entry name" value="Magnesium transport protein CorA, transmembrane region"/>
    <property type="match status" value="2"/>
</dbReference>
<protein>
    <recommendedName>
        <fullName evidence="8">Magnesium transport protein CorA</fullName>
    </recommendedName>
</protein>
<dbReference type="FunFam" id="1.20.58.340:FF:000012">
    <property type="entry name" value="Magnesium transport protein CorA"/>
    <property type="match status" value="1"/>
</dbReference>
<dbReference type="SUPFAM" id="SSF143865">
    <property type="entry name" value="CorA soluble domain-like"/>
    <property type="match status" value="1"/>
</dbReference>
<evidence type="ECO:0000256" key="2">
    <source>
        <dbReference type="ARBA" id="ARBA00009765"/>
    </source>
</evidence>
<dbReference type="PANTHER" id="PTHR46494">
    <property type="entry name" value="CORA FAMILY METAL ION TRANSPORTER (EUROFUNG)"/>
    <property type="match status" value="1"/>
</dbReference>
<dbReference type="Proteomes" id="UP000523087">
    <property type="component" value="Unassembled WGS sequence"/>
</dbReference>
<dbReference type="GO" id="GO:0000287">
    <property type="term" value="F:magnesium ion binding"/>
    <property type="evidence" value="ECO:0007669"/>
    <property type="project" value="TreeGrafter"/>
</dbReference>
<gene>
    <name evidence="8" type="primary">corA</name>
    <name evidence="9" type="ORF">HNR31_000960</name>
</gene>
<keyword evidence="8" id="KW-0406">Ion transport</keyword>
<keyword evidence="10" id="KW-1185">Reference proteome</keyword>
<dbReference type="InterPro" id="IPR045863">
    <property type="entry name" value="CorA_TM1_TM2"/>
</dbReference>
<dbReference type="InterPro" id="IPR045861">
    <property type="entry name" value="CorA_cytoplasmic_dom"/>
</dbReference>
<evidence type="ECO:0000313" key="10">
    <source>
        <dbReference type="Proteomes" id="UP000523087"/>
    </source>
</evidence>
<comment type="similarity">
    <text evidence="2 8">Belongs to the CorA metal ion transporter (MIT) (TC 1.A.35) family.</text>
</comment>
<dbReference type="GO" id="GO:0015087">
    <property type="term" value="F:cobalt ion transmembrane transporter activity"/>
    <property type="evidence" value="ECO:0007669"/>
    <property type="project" value="UniProtKB-UniRule"/>
</dbReference>
<proteinExistence type="inferred from homology"/>
<dbReference type="AlphaFoldDB" id="A0A7V9Z520"/>
<dbReference type="RefSeq" id="WP_181555112.1">
    <property type="nucleotide sequence ID" value="NZ_CP064060.1"/>
</dbReference>
<dbReference type="Pfam" id="PF01544">
    <property type="entry name" value="CorA"/>
    <property type="match status" value="1"/>
</dbReference>
<evidence type="ECO:0000256" key="7">
    <source>
        <dbReference type="ARBA" id="ARBA00023136"/>
    </source>
</evidence>
<dbReference type="InterPro" id="IPR002523">
    <property type="entry name" value="MgTranspt_CorA/ZnTranspt_ZntB"/>
</dbReference>
<dbReference type="CDD" id="cd12831">
    <property type="entry name" value="TmCorA-like_u2"/>
    <property type="match status" value="1"/>
</dbReference>
<dbReference type="EMBL" id="JACDUT010000002">
    <property type="protein sequence ID" value="MBA2874190.1"/>
    <property type="molecule type" value="Genomic_DNA"/>
</dbReference>
<dbReference type="PANTHER" id="PTHR46494:SF1">
    <property type="entry name" value="CORA FAMILY METAL ION TRANSPORTER (EUROFUNG)"/>
    <property type="match status" value="1"/>
</dbReference>
<comment type="caution">
    <text evidence="9">The sequence shown here is derived from an EMBL/GenBank/DDBJ whole genome shotgun (WGS) entry which is preliminary data.</text>
</comment>
<name>A0A7V9Z520_9BACL</name>
<keyword evidence="7 8" id="KW-0472">Membrane</keyword>
<evidence type="ECO:0000256" key="3">
    <source>
        <dbReference type="ARBA" id="ARBA00022448"/>
    </source>
</evidence>
<reference evidence="9 10" key="1">
    <citation type="submission" date="2020-07" db="EMBL/GenBank/DDBJ databases">
        <title>Genomic Encyclopedia of Type Strains, Phase IV (KMG-IV): sequencing the most valuable type-strain genomes for metagenomic binning, comparative biology and taxonomic classification.</title>
        <authorList>
            <person name="Goeker M."/>
        </authorList>
    </citation>
    <scope>NUCLEOTIDE SEQUENCE [LARGE SCALE GENOMIC DNA]</scope>
    <source>
        <strain evidence="9 10">DSM 15730</strain>
    </source>
</reference>
<feature type="transmembrane region" description="Helical" evidence="8">
    <location>
        <begin position="288"/>
        <end position="308"/>
    </location>
</feature>
<dbReference type="InterPro" id="IPR004488">
    <property type="entry name" value="Mg/Co-transport_prot_CorA"/>
</dbReference>
<dbReference type="SUPFAM" id="SSF144083">
    <property type="entry name" value="Magnesium transport protein CorA, transmembrane region"/>
    <property type="match status" value="1"/>
</dbReference>
<evidence type="ECO:0000313" key="9">
    <source>
        <dbReference type="EMBL" id="MBA2874190.1"/>
    </source>
</evidence>
<evidence type="ECO:0000256" key="6">
    <source>
        <dbReference type="ARBA" id="ARBA00022989"/>
    </source>
</evidence>
<keyword evidence="6 8" id="KW-1133">Transmembrane helix</keyword>
<evidence type="ECO:0000256" key="1">
    <source>
        <dbReference type="ARBA" id="ARBA00004651"/>
    </source>
</evidence>
<dbReference type="GO" id="GO:0015095">
    <property type="term" value="F:magnesium ion transmembrane transporter activity"/>
    <property type="evidence" value="ECO:0007669"/>
    <property type="project" value="UniProtKB-UniRule"/>
</dbReference>
<accession>A0A7V9Z520</accession>
<organism evidence="9 10">
    <name type="scientific">Thermaerobacillus caldiproteolyticus</name>
    <dbReference type="NCBI Taxonomy" id="247480"/>
    <lineage>
        <taxon>Bacteria</taxon>
        <taxon>Bacillati</taxon>
        <taxon>Bacillota</taxon>
        <taxon>Bacilli</taxon>
        <taxon>Bacillales</taxon>
        <taxon>Anoxybacillaceae</taxon>
        <taxon>Thermaerobacillus</taxon>
    </lineage>
</organism>
<keyword evidence="8" id="KW-0460">Magnesium</keyword>
<keyword evidence="3 8" id="KW-0813">Transport</keyword>
<keyword evidence="4 8" id="KW-1003">Cell membrane</keyword>
<evidence type="ECO:0000256" key="5">
    <source>
        <dbReference type="ARBA" id="ARBA00022692"/>
    </source>
</evidence>
<evidence type="ECO:0000256" key="4">
    <source>
        <dbReference type="ARBA" id="ARBA00022475"/>
    </source>
</evidence>
<dbReference type="Gene3D" id="3.30.460.20">
    <property type="entry name" value="CorA soluble domain-like"/>
    <property type="match status" value="1"/>
</dbReference>
<comment type="subcellular location">
    <subcellularLocation>
        <location evidence="1">Cell membrane</location>
        <topology evidence="1">Multi-pass membrane protein</topology>
    </subcellularLocation>
    <subcellularLocation>
        <location evidence="8">Membrane</location>
        <topology evidence="8">Multi-pass membrane protein</topology>
    </subcellularLocation>
</comment>
<dbReference type="GO" id="GO:0005886">
    <property type="term" value="C:plasma membrane"/>
    <property type="evidence" value="ECO:0007669"/>
    <property type="project" value="UniProtKB-SubCell"/>
</dbReference>
<comment type="function">
    <text evidence="8">Mediates influx of magnesium ions.</text>
</comment>
<feature type="transmembrane region" description="Helical" evidence="8">
    <location>
        <begin position="253"/>
        <end position="276"/>
    </location>
</feature>
<dbReference type="GO" id="GO:0050897">
    <property type="term" value="F:cobalt ion binding"/>
    <property type="evidence" value="ECO:0007669"/>
    <property type="project" value="TreeGrafter"/>
</dbReference>
<keyword evidence="5 8" id="KW-0812">Transmembrane</keyword>
<dbReference type="NCBIfam" id="TIGR00383">
    <property type="entry name" value="corA"/>
    <property type="match status" value="1"/>
</dbReference>
<evidence type="ECO:0000256" key="8">
    <source>
        <dbReference type="RuleBase" id="RU362010"/>
    </source>
</evidence>
<sequence>MIRTCVVTKDFNVIYDVPLQSVKSPDVSWYWVDFHEPTDEEVKLLADFFHFHPLAIEDCLEYVQRPKLDFYDRYLFVVLHAIEQKTLEAEEVDLFVGQNFIVSFHKQTIRGINQVWTRLKTEEDFKIGPLHIMYHILDKLVDDYFPPIYHIEDVLNELEENTKNETIQEIIEKVFDIRGDLSKLRRTIVPMRDLLYRIIYSERLQRMRERQLYFHDIYDHLLKLVEMIEANREITSDIRDSYLSLNSNRMNTIMMTLTVITTIFMPLTFIVGIYGMNFDYMPELHWKYGYFAVLGVMAFIATAMYFWFKRNGWFRFHKGND</sequence>